<feature type="transmembrane region" description="Helical" evidence="2">
    <location>
        <begin position="116"/>
        <end position="137"/>
    </location>
</feature>
<gene>
    <name evidence="4" type="ORF">M6D93_04815</name>
</gene>
<dbReference type="RefSeq" id="WP_249773225.1">
    <property type="nucleotide sequence ID" value="NZ_CP097332.1"/>
</dbReference>
<feature type="transmembrane region" description="Helical" evidence="2">
    <location>
        <begin position="413"/>
        <end position="431"/>
    </location>
</feature>
<feature type="transmembrane region" description="Helical" evidence="2">
    <location>
        <begin position="144"/>
        <end position="162"/>
    </location>
</feature>
<evidence type="ECO:0000256" key="1">
    <source>
        <dbReference type="SAM" id="MobiDB-lite"/>
    </source>
</evidence>
<organism evidence="4 5">
    <name type="scientific">Jatrophihabitans telluris</name>
    <dbReference type="NCBI Taxonomy" id="2038343"/>
    <lineage>
        <taxon>Bacteria</taxon>
        <taxon>Bacillati</taxon>
        <taxon>Actinomycetota</taxon>
        <taxon>Actinomycetes</taxon>
        <taxon>Jatrophihabitantales</taxon>
        <taxon>Jatrophihabitantaceae</taxon>
        <taxon>Jatrophihabitans</taxon>
    </lineage>
</organism>
<name>A0ABY4R0G1_9ACTN</name>
<protein>
    <submittedName>
        <fullName evidence="4">Phospholipid carrier-dependent glycosyltransferase</fullName>
    </submittedName>
</protein>
<evidence type="ECO:0000256" key="2">
    <source>
        <dbReference type="SAM" id="Phobius"/>
    </source>
</evidence>
<sequence length="569" mass="62983">MPIATLLPEDPGDSAVATPPPPLRARPLALTPWRPDRALNSWLWTLAVTAIAAGTRFWALGFPAGKSFDEVYYATEAQEMLRYGYEDNRGYMFVVHPPLGKWLIGLTSAIWGNNSFGWRIAPAVAGVISVIVLTRVAMRMLRSVLLGTFAGLLLSLDGISLVMSRVALLDIFLQTFVIAGFAFLVLDRDQLRSRLGALYEAGLDLGRGVPALGPRPYRLAGGIMLGLAFGIKWSALSFWLGFALLSLLWDRGALKAAGVELPTMATLKRSVPYAFFSLGLAPAVAYVLTWLGWFVGDNSWNRHWGDTHPGTGLFALLPSGLRSLLDYHHQAYLFHSNLSSYHAYKANPWSWLVLGRPILFYYPTQPAGCGAVKADGTPDCARAILLIGTPLMYWAILPALGWLAWLWFTRRDWRAGAIAMAFLAGWGVWLHDQKRTGFLFYMTPLMPFLMIALAMAVGALLSPAAEDGTSVLNRWRSNTGKAIVPRHGLDEPVPELPETIASQTTPRVVGLREWVALREIPLTRMLRSAVVAVWLGAVVADFVWMWPIFTGGLLTYEQWNARMWFPGWI</sequence>
<evidence type="ECO:0000313" key="4">
    <source>
        <dbReference type="EMBL" id="UQX89329.1"/>
    </source>
</evidence>
<feature type="transmembrane region" description="Helical" evidence="2">
    <location>
        <begin position="168"/>
        <end position="186"/>
    </location>
</feature>
<keyword evidence="2" id="KW-0812">Transmembrane</keyword>
<feature type="transmembrane region" description="Helical" evidence="2">
    <location>
        <begin position="41"/>
        <end position="59"/>
    </location>
</feature>
<feature type="transmembrane region" description="Helical" evidence="2">
    <location>
        <begin position="90"/>
        <end position="110"/>
    </location>
</feature>
<dbReference type="Proteomes" id="UP001056336">
    <property type="component" value="Chromosome"/>
</dbReference>
<feature type="transmembrane region" description="Helical" evidence="2">
    <location>
        <begin position="223"/>
        <end position="249"/>
    </location>
</feature>
<reference evidence="4" key="2">
    <citation type="submission" date="2022-05" db="EMBL/GenBank/DDBJ databases">
        <authorList>
            <person name="Kim J.-S."/>
            <person name="Lee K."/>
            <person name="Suh M."/>
            <person name="Eom M."/>
            <person name="Kim J.-S."/>
            <person name="Kim D.-S."/>
            <person name="Ko S.-H."/>
            <person name="Shin Y."/>
            <person name="Lee J.-S."/>
        </authorList>
    </citation>
    <scope>NUCLEOTIDE SEQUENCE</scope>
    <source>
        <strain evidence="4">N237</strain>
    </source>
</reference>
<dbReference type="PANTHER" id="PTHR10050:SF46">
    <property type="entry name" value="PROTEIN O-MANNOSYL-TRANSFERASE 2"/>
    <property type="match status" value="1"/>
</dbReference>
<feature type="domain" description="Glycosyltransferase RgtA/B/C/D-like" evidence="3">
    <location>
        <begin position="96"/>
        <end position="186"/>
    </location>
</feature>
<reference evidence="4" key="1">
    <citation type="journal article" date="2018" name="Int. J. Syst. Evol. Microbiol.">
        <title>Jatrophihabitans telluris sp. nov., isolated from sediment soil of lava forest wetlands and the emended description of the genus Jatrophihabitans.</title>
        <authorList>
            <person name="Lee K.C."/>
            <person name="Suh M.K."/>
            <person name="Eom M.K."/>
            <person name="Kim K.K."/>
            <person name="Kim J.S."/>
            <person name="Kim D.S."/>
            <person name="Ko S.H."/>
            <person name="Shin Y.K."/>
            <person name="Lee J.S."/>
        </authorList>
    </citation>
    <scope>NUCLEOTIDE SEQUENCE</scope>
    <source>
        <strain evidence="4">N237</strain>
    </source>
</reference>
<dbReference type="EMBL" id="CP097332">
    <property type="protein sequence ID" value="UQX89329.1"/>
    <property type="molecule type" value="Genomic_DNA"/>
</dbReference>
<keyword evidence="2" id="KW-1133">Transmembrane helix</keyword>
<feature type="transmembrane region" description="Helical" evidence="2">
    <location>
        <begin position="438"/>
        <end position="461"/>
    </location>
</feature>
<feature type="region of interest" description="Disordered" evidence="1">
    <location>
        <begin position="1"/>
        <end position="23"/>
    </location>
</feature>
<dbReference type="PANTHER" id="PTHR10050">
    <property type="entry name" value="DOLICHYL-PHOSPHATE-MANNOSE--PROTEIN MANNOSYLTRANSFERASE"/>
    <property type="match status" value="1"/>
</dbReference>
<feature type="transmembrane region" description="Helical" evidence="2">
    <location>
        <begin position="383"/>
        <end position="407"/>
    </location>
</feature>
<feature type="transmembrane region" description="Helical" evidence="2">
    <location>
        <begin position="273"/>
        <end position="295"/>
    </location>
</feature>
<accession>A0ABY4R0G1</accession>
<evidence type="ECO:0000259" key="3">
    <source>
        <dbReference type="Pfam" id="PF13231"/>
    </source>
</evidence>
<dbReference type="InterPro" id="IPR027005">
    <property type="entry name" value="PMT-like"/>
</dbReference>
<dbReference type="InterPro" id="IPR038731">
    <property type="entry name" value="RgtA/B/C-like"/>
</dbReference>
<keyword evidence="5" id="KW-1185">Reference proteome</keyword>
<proteinExistence type="predicted"/>
<evidence type="ECO:0000313" key="5">
    <source>
        <dbReference type="Proteomes" id="UP001056336"/>
    </source>
</evidence>
<keyword evidence="2" id="KW-0472">Membrane</keyword>
<dbReference type="Pfam" id="PF13231">
    <property type="entry name" value="PMT_2"/>
    <property type="match status" value="1"/>
</dbReference>
<feature type="transmembrane region" description="Helical" evidence="2">
    <location>
        <begin position="531"/>
        <end position="556"/>
    </location>
</feature>